<protein>
    <submittedName>
        <fullName evidence="3">Phage tail tape measure protein</fullName>
    </submittedName>
</protein>
<organism evidence="3 4">
    <name type="scientific">Pedobacter punctiformis</name>
    <dbReference type="NCBI Taxonomy" id="3004097"/>
    <lineage>
        <taxon>Bacteria</taxon>
        <taxon>Pseudomonadati</taxon>
        <taxon>Bacteroidota</taxon>
        <taxon>Sphingobacteriia</taxon>
        <taxon>Sphingobacteriales</taxon>
        <taxon>Sphingobacteriaceae</taxon>
        <taxon>Pedobacter</taxon>
    </lineage>
</organism>
<dbReference type="PANTHER" id="PTHR23159">
    <property type="entry name" value="CENTROSOMAL PROTEIN 2"/>
    <property type="match status" value="1"/>
</dbReference>
<dbReference type="Proteomes" id="UP001144347">
    <property type="component" value="Unassembled WGS sequence"/>
</dbReference>
<dbReference type="NCBIfam" id="TIGR01760">
    <property type="entry name" value="tape_meas_TP901"/>
    <property type="match status" value="1"/>
</dbReference>
<dbReference type="PANTHER" id="PTHR23159:SF31">
    <property type="entry name" value="CENTROSOME-ASSOCIATED PROTEIN CEP250 ISOFORM X1"/>
    <property type="match status" value="1"/>
</dbReference>
<feature type="domain" description="Phage tail tape measure protein" evidence="2">
    <location>
        <begin position="235"/>
        <end position="431"/>
    </location>
</feature>
<dbReference type="Pfam" id="PF10145">
    <property type="entry name" value="PhageMin_Tail"/>
    <property type="match status" value="1"/>
</dbReference>
<dbReference type="InterPro" id="IPR010090">
    <property type="entry name" value="Phage_tape_meas"/>
</dbReference>
<feature type="coiled-coil region" evidence="1">
    <location>
        <begin position="1097"/>
        <end position="1143"/>
    </location>
</feature>
<feature type="coiled-coil region" evidence="1">
    <location>
        <begin position="54"/>
        <end position="119"/>
    </location>
</feature>
<accession>A0ABT4LB92</accession>
<evidence type="ECO:0000313" key="3">
    <source>
        <dbReference type="EMBL" id="MCZ4244982.1"/>
    </source>
</evidence>
<keyword evidence="1" id="KW-0175">Coiled coil</keyword>
<name>A0ABT4LB92_9SPHI</name>
<feature type="coiled-coil region" evidence="1">
    <location>
        <begin position="692"/>
        <end position="752"/>
    </location>
</feature>
<dbReference type="RefSeq" id="WP_269428035.1">
    <property type="nucleotide sequence ID" value="NZ_JAPWGM010000004.1"/>
</dbReference>
<feature type="coiled-coil region" evidence="1">
    <location>
        <begin position="152"/>
        <end position="179"/>
    </location>
</feature>
<reference evidence="3" key="1">
    <citation type="submission" date="2022-12" db="EMBL/GenBank/DDBJ databases">
        <title>Genome sequence of HCMS5-2.</title>
        <authorList>
            <person name="Woo H."/>
        </authorList>
    </citation>
    <scope>NUCLEOTIDE SEQUENCE</scope>
    <source>
        <strain evidence="3">HCMS5-2</strain>
    </source>
</reference>
<evidence type="ECO:0000256" key="1">
    <source>
        <dbReference type="SAM" id="Coils"/>
    </source>
</evidence>
<gene>
    <name evidence="3" type="ORF">O0955_13295</name>
</gene>
<sequence length="1443" mass="156603">MAVDIKANGNRGLNFTATLDINEAKKNAIELKKVLSDLGINTVTESQKKFNQSQIEFQNQLRKARIELAALKREEQELKNTQLQSGVAAAELTRQIAANRLAQQELTKAARAAKDAQKAAAGSYKEATDRLKALGIEIRNTTGGFNKQTPELKAKIREYNELNDKLKAFDATMGNHQRNVGNYAKALDGLKSLAATYLSVTAILGGIKAVIDANAEISDSLSDVRRTAGLTAAEADNLSEQLKKIDTRTSLKGLLDIAIIGGQLGIAKDQLAGFTSAVNQLAVALAGELAGGAEGIAKSLGVLDNVFGITKSNAGDVEKSYNQIGSAILGLGQSGLATGDYLADFGERVGGLAKQAGLSLPIILSYAAVLQENGVSAEVAGSSFKKLLTALTTNRQKFFSIAQLADANLTLKSFTDTINNDAKGALDLFFAGLAKGGTTTTSFNDILKSLKLTGSGVSQTIAALSHGQESLNEHIKQSTVDFNAATLSAEQYALKNDNLAGSIEKIGNTFEKVTVSGSIGRFFKAIVDGANWTLKSLDDLFTKIGQVQRDAALKNFNRTGKTGSIFFSVEDAKKLQEEARQAANLGYNEGLKAQGLSYANTLVSRAKDEIELNRTIEAQTAKLLRIARERNNALAIKKQFDGIVSTQEQQNINKTSADYARQTFVVGELTRKKKELYPDAKAAPATPITPISKAIQKEMETALNAQRRLQERIDELRDKGKRKVLDDNQQEIEAVRAKYDKLREEAERFNNDPKNKRKGLKVDASGLVKAQSDEEDALRDDQAAKALKNTIDKEKKLYADFEKYKSDFGLEKAKARYEKLINVDQTYLESLKNKQDKLLGDDKAKGGDAGGGDYIVKQQKVLEEATADAVQEEQKRTDALLKEFMSYADKRRILTEIYNKDLADLEKNNGDQEERTKRYNKDLKELDENNGSKLESYKKMFDGIDKLSTKNALKLVQSARNQLAKELKDGLVLTADQVKALNDLFSNTELIVRQGAGQALSDLARQVEDISSLVGGLDSSFGKVLGTLGNVLGQVGNVKKGIKDMQIASKNNDVTGQLTAGLGIFGAGISIFKSIFSFFDKSAQREEQASYARDLQNKQTEALNKALERQVALLDDVYGSERIKNFDAAIKQARDNQAKYAQELAGRISLTGNKELDDIITKINNGEQAIVGVTNEAFIKQNQAKLDALKLPTDLASLQRLLDEGKLDANTATIVTNLIKANETAEQLVNNLRAENVGSTLTQIADDFISTLTDGTQDFGKSFEATIQKSILNGFKGELIRTQLQAFYTEFAKLSEGGLTSSEIEVLRKSYLTASEKAKSDIEALSKATGIDLTSSGSKTSDTSLKGQITGITEDTGNKLTGAFNGMRLTQLQTNVLLTAQSKSLGDLFLIARDNFALQVKIESNTRRGADAGENALPILRSIADNTKDSLAAQLRAGGKFGY</sequence>
<dbReference type="EMBL" id="JAPWGM010000004">
    <property type="protein sequence ID" value="MCZ4244982.1"/>
    <property type="molecule type" value="Genomic_DNA"/>
</dbReference>
<evidence type="ECO:0000313" key="4">
    <source>
        <dbReference type="Proteomes" id="UP001144347"/>
    </source>
</evidence>
<feature type="coiled-coil region" evidence="1">
    <location>
        <begin position="855"/>
        <end position="929"/>
    </location>
</feature>
<keyword evidence="4" id="KW-1185">Reference proteome</keyword>
<evidence type="ECO:0000259" key="2">
    <source>
        <dbReference type="Pfam" id="PF10145"/>
    </source>
</evidence>
<comment type="caution">
    <text evidence="3">The sequence shown here is derived from an EMBL/GenBank/DDBJ whole genome shotgun (WGS) entry which is preliminary data.</text>
</comment>
<proteinExistence type="predicted"/>